<evidence type="ECO:0000259" key="4">
    <source>
        <dbReference type="PROSITE" id="PS50042"/>
    </source>
</evidence>
<evidence type="ECO:0000256" key="2">
    <source>
        <dbReference type="ARBA" id="ARBA00023125"/>
    </source>
</evidence>
<dbReference type="GO" id="GO:0005829">
    <property type="term" value="C:cytosol"/>
    <property type="evidence" value="ECO:0007669"/>
    <property type="project" value="TreeGrafter"/>
</dbReference>
<feature type="domain" description="Cyclic nucleotide-binding" evidence="4">
    <location>
        <begin position="17"/>
        <end position="137"/>
    </location>
</feature>
<organism evidence="6 7">
    <name type="scientific">Rhodoferax sediminis</name>
    <dbReference type="NCBI Taxonomy" id="2509614"/>
    <lineage>
        <taxon>Bacteria</taxon>
        <taxon>Pseudomonadati</taxon>
        <taxon>Pseudomonadota</taxon>
        <taxon>Betaproteobacteria</taxon>
        <taxon>Burkholderiales</taxon>
        <taxon>Comamonadaceae</taxon>
        <taxon>Rhodoferax</taxon>
    </lineage>
</organism>
<dbReference type="Gene3D" id="1.10.10.10">
    <property type="entry name" value="Winged helix-like DNA-binding domain superfamily/Winged helix DNA-binding domain"/>
    <property type="match status" value="1"/>
</dbReference>
<keyword evidence="7" id="KW-1185">Reference proteome</keyword>
<dbReference type="OrthoDB" id="9777588at2"/>
<feature type="domain" description="HTH crp-type" evidence="5">
    <location>
        <begin position="151"/>
        <end position="220"/>
    </location>
</feature>
<dbReference type="Gene3D" id="2.60.120.10">
    <property type="entry name" value="Jelly Rolls"/>
    <property type="match status" value="1"/>
</dbReference>
<reference evidence="6 7" key="1">
    <citation type="submission" date="2019-01" db="EMBL/GenBank/DDBJ databases">
        <title>Genomic insights into a novel species Rhodoferax sp.</title>
        <authorList>
            <person name="Jin L."/>
        </authorList>
    </citation>
    <scope>NUCLEOTIDE SEQUENCE [LARGE SCALE GENOMIC DNA]</scope>
    <source>
        <strain evidence="6 7">CHu59-6-5</strain>
    </source>
</reference>
<keyword evidence="3" id="KW-0804">Transcription</keyword>
<dbReference type="Pfam" id="PF13545">
    <property type="entry name" value="HTH_Crp_2"/>
    <property type="match status" value="1"/>
</dbReference>
<protein>
    <submittedName>
        <fullName evidence="6">Crp/Fnr family transcriptional regulator</fullName>
    </submittedName>
</protein>
<sequence length="233" mass="25456">MARKEIAPEVLLARLSLFKELDAATLVRLTAGITRRSLKRGETLFHKGDPVTGMYVVVYGEVRLIASTPARGERLSGIVGPGQSFGEPVMFLERPTLVAAQAATDALLLHLSKNAVFAELERNPKFARRMIAGLSKRIESLVRELDCQAMGSGTERFIAYLLRHDGSGPGPSVITLPAAKGAIASQLNLTPEHFSRILRELADAGLVHVKGRMITVLDLDRLELAARRRTVRI</sequence>
<keyword evidence="2" id="KW-0238">DNA-binding</keyword>
<dbReference type="PANTHER" id="PTHR24567:SF74">
    <property type="entry name" value="HTH-TYPE TRANSCRIPTIONAL REGULATOR ARCR"/>
    <property type="match status" value="1"/>
</dbReference>
<dbReference type="AlphaFoldDB" id="A0A515DA37"/>
<dbReference type="KEGG" id="rhf:EUB48_08285"/>
<dbReference type="PROSITE" id="PS51063">
    <property type="entry name" value="HTH_CRP_2"/>
    <property type="match status" value="1"/>
</dbReference>
<dbReference type="SUPFAM" id="SSF51206">
    <property type="entry name" value="cAMP-binding domain-like"/>
    <property type="match status" value="1"/>
</dbReference>
<evidence type="ECO:0000313" key="7">
    <source>
        <dbReference type="Proteomes" id="UP000316798"/>
    </source>
</evidence>
<dbReference type="EMBL" id="CP035503">
    <property type="protein sequence ID" value="QDL37277.1"/>
    <property type="molecule type" value="Genomic_DNA"/>
</dbReference>
<dbReference type="SMART" id="SM00419">
    <property type="entry name" value="HTH_CRP"/>
    <property type="match status" value="1"/>
</dbReference>
<dbReference type="CDD" id="cd00038">
    <property type="entry name" value="CAP_ED"/>
    <property type="match status" value="1"/>
</dbReference>
<dbReference type="Proteomes" id="UP000316798">
    <property type="component" value="Chromosome"/>
</dbReference>
<evidence type="ECO:0000313" key="6">
    <source>
        <dbReference type="EMBL" id="QDL37277.1"/>
    </source>
</evidence>
<keyword evidence="1" id="KW-0805">Transcription regulation</keyword>
<dbReference type="GO" id="GO:0003700">
    <property type="term" value="F:DNA-binding transcription factor activity"/>
    <property type="evidence" value="ECO:0007669"/>
    <property type="project" value="TreeGrafter"/>
</dbReference>
<gene>
    <name evidence="6" type="ORF">EUB48_08285</name>
</gene>
<dbReference type="InterPro" id="IPR014710">
    <property type="entry name" value="RmlC-like_jellyroll"/>
</dbReference>
<dbReference type="GO" id="GO:0003677">
    <property type="term" value="F:DNA binding"/>
    <property type="evidence" value="ECO:0007669"/>
    <property type="project" value="UniProtKB-KW"/>
</dbReference>
<evidence type="ECO:0000256" key="3">
    <source>
        <dbReference type="ARBA" id="ARBA00023163"/>
    </source>
</evidence>
<dbReference type="SMART" id="SM00100">
    <property type="entry name" value="cNMP"/>
    <property type="match status" value="1"/>
</dbReference>
<dbReference type="InterPro" id="IPR000595">
    <property type="entry name" value="cNMP-bd_dom"/>
</dbReference>
<accession>A0A515DA37</accession>
<evidence type="ECO:0000259" key="5">
    <source>
        <dbReference type="PROSITE" id="PS51063"/>
    </source>
</evidence>
<proteinExistence type="predicted"/>
<dbReference type="InterPro" id="IPR036390">
    <property type="entry name" value="WH_DNA-bd_sf"/>
</dbReference>
<dbReference type="PANTHER" id="PTHR24567">
    <property type="entry name" value="CRP FAMILY TRANSCRIPTIONAL REGULATORY PROTEIN"/>
    <property type="match status" value="1"/>
</dbReference>
<dbReference type="InterPro" id="IPR036388">
    <property type="entry name" value="WH-like_DNA-bd_sf"/>
</dbReference>
<dbReference type="Pfam" id="PF00027">
    <property type="entry name" value="cNMP_binding"/>
    <property type="match status" value="1"/>
</dbReference>
<evidence type="ECO:0000256" key="1">
    <source>
        <dbReference type="ARBA" id="ARBA00023015"/>
    </source>
</evidence>
<dbReference type="SUPFAM" id="SSF46785">
    <property type="entry name" value="Winged helix' DNA-binding domain"/>
    <property type="match status" value="1"/>
</dbReference>
<dbReference type="InterPro" id="IPR050397">
    <property type="entry name" value="Env_Response_Regulators"/>
</dbReference>
<name>A0A515DA37_9BURK</name>
<dbReference type="InterPro" id="IPR018490">
    <property type="entry name" value="cNMP-bd_dom_sf"/>
</dbReference>
<dbReference type="PROSITE" id="PS50042">
    <property type="entry name" value="CNMP_BINDING_3"/>
    <property type="match status" value="1"/>
</dbReference>
<dbReference type="RefSeq" id="WP_142818447.1">
    <property type="nucleotide sequence ID" value="NZ_CP035503.1"/>
</dbReference>
<dbReference type="InterPro" id="IPR012318">
    <property type="entry name" value="HTH_CRP"/>
</dbReference>